<dbReference type="PANTHER" id="PTHR44329">
    <property type="entry name" value="SERINE/THREONINE-PROTEIN KINASE TNNI3K-RELATED"/>
    <property type="match status" value="1"/>
</dbReference>
<evidence type="ECO:0000256" key="1">
    <source>
        <dbReference type="ARBA" id="ARBA00022679"/>
    </source>
</evidence>
<dbReference type="Gene3D" id="1.10.510.10">
    <property type="entry name" value="Transferase(Phosphotransferase) domain 1"/>
    <property type="match status" value="1"/>
</dbReference>
<dbReference type="RefSeq" id="XP_056759453.1">
    <property type="nucleotide sequence ID" value="XM_056914699.1"/>
</dbReference>
<protein>
    <recommendedName>
        <fullName evidence="5">Protein kinase domain-containing protein</fullName>
    </recommendedName>
</protein>
<evidence type="ECO:0000259" key="5">
    <source>
        <dbReference type="PROSITE" id="PS50011"/>
    </source>
</evidence>
<name>A0AAD6BU76_9EURO</name>
<comment type="caution">
    <text evidence="6">The sequence shown here is derived from an EMBL/GenBank/DDBJ whole genome shotgun (WGS) entry which is preliminary data.</text>
</comment>
<gene>
    <name evidence="6" type="ORF">N7458_011317</name>
</gene>
<dbReference type="InterPro" id="IPR011009">
    <property type="entry name" value="Kinase-like_dom_sf"/>
</dbReference>
<dbReference type="Proteomes" id="UP001213681">
    <property type="component" value="Unassembled WGS sequence"/>
</dbReference>
<proteinExistence type="predicted"/>
<evidence type="ECO:0000256" key="4">
    <source>
        <dbReference type="ARBA" id="ARBA00022840"/>
    </source>
</evidence>
<keyword evidence="7" id="KW-1185">Reference proteome</keyword>
<evidence type="ECO:0000256" key="2">
    <source>
        <dbReference type="ARBA" id="ARBA00022741"/>
    </source>
</evidence>
<dbReference type="GO" id="GO:0004674">
    <property type="term" value="F:protein serine/threonine kinase activity"/>
    <property type="evidence" value="ECO:0007669"/>
    <property type="project" value="TreeGrafter"/>
</dbReference>
<dbReference type="GO" id="GO:0005524">
    <property type="term" value="F:ATP binding"/>
    <property type="evidence" value="ECO:0007669"/>
    <property type="project" value="UniProtKB-KW"/>
</dbReference>
<dbReference type="Pfam" id="PF00069">
    <property type="entry name" value="Pkinase"/>
    <property type="match status" value="1"/>
</dbReference>
<evidence type="ECO:0000313" key="7">
    <source>
        <dbReference type="Proteomes" id="UP001213681"/>
    </source>
</evidence>
<dbReference type="GeneID" id="81604942"/>
<keyword evidence="1" id="KW-0808">Transferase</keyword>
<accession>A0AAD6BU76</accession>
<keyword evidence="2" id="KW-0547">Nucleotide-binding</keyword>
<evidence type="ECO:0000256" key="3">
    <source>
        <dbReference type="ARBA" id="ARBA00022777"/>
    </source>
</evidence>
<dbReference type="EMBL" id="JAPVEA010000009">
    <property type="protein sequence ID" value="KAJ5432161.1"/>
    <property type="molecule type" value="Genomic_DNA"/>
</dbReference>
<dbReference type="InterPro" id="IPR051681">
    <property type="entry name" value="Ser/Thr_Kinases-Pseudokinases"/>
</dbReference>
<keyword evidence="3" id="KW-0418">Kinase</keyword>
<dbReference type="InterPro" id="IPR000719">
    <property type="entry name" value="Prot_kinase_dom"/>
</dbReference>
<reference evidence="6" key="1">
    <citation type="submission" date="2022-12" db="EMBL/GenBank/DDBJ databases">
        <authorList>
            <person name="Petersen C."/>
        </authorList>
    </citation>
    <scope>NUCLEOTIDE SEQUENCE</scope>
    <source>
        <strain evidence="6">IBT 16125</strain>
    </source>
</reference>
<organism evidence="6 7">
    <name type="scientific">Penicillium daleae</name>
    <dbReference type="NCBI Taxonomy" id="63821"/>
    <lineage>
        <taxon>Eukaryota</taxon>
        <taxon>Fungi</taxon>
        <taxon>Dikarya</taxon>
        <taxon>Ascomycota</taxon>
        <taxon>Pezizomycotina</taxon>
        <taxon>Eurotiomycetes</taxon>
        <taxon>Eurotiomycetidae</taxon>
        <taxon>Eurotiales</taxon>
        <taxon>Aspergillaceae</taxon>
        <taxon>Penicillium</taxon>
    </lineage>
</organism>
<feature type="domain" description="Protein kinase" evidence="5">
    <location>
        <begin position="15"/>
        <end position="147"/>
    </location>
</feature>
<keyword evidence="4" id="KW-0067">ATP-binding</keyword>
<reference evidence="6" key="2">
    <citation type="journal article" date="2023" name="IMA Fungus">
        <title>Comparative genomic study of the Penicillium genus elucidates a diverse pangenome and 15 lateral gene transfer events.</title>
        <authorList>
            <person name="Petersen C."/>
            <person name="Sorensen T."/>
            <person name="Nielsen M.R."/>
            <person name="Sondergaard T.E."/>
            <person name="Sorensen J.L."/>
            <person name="Fitzpatrick D.A."/>
            <person name="Frisvad J.C."/>
            <person name="Nielsen K.L."/>
        </authorList>
    </citation>
    <scope>NUCLEOTIDE SEQUENCE</scope>
    <source>
        <strain evidence="6">IBT 16125</strain>
    </source>
</reference>
<evidence type="ECO:0000313" key="6">
    <source>
        <dbReference type="EMBL" id="KAJ5432161.1"/>
    </source>
</evidence>
<dbReference type="SUPFAM" id="SSF56112">
    <property type="entry name" value="Protein kinase-like (PK-like)"/>
    <property type="match status" value="1"/>
</dbReference>
<dbReference type="PANTHER" id="PTHR44329:SF288">
    <property type="entry name" value="MITOGEN-ACTIVATED PROTEIN KINASE KINASE KINASE 20"/>
    <property type="match status" value="1"/>
</dbReference>
<sequence length="147" mass="16377">MSNVEILHVRRYYPLGVSEIIGRGGASFIGVLDESTVLKYPCIPGNNEGIQTEARLLEAIGSHPRIIATEGLTKYGLVLQRASTGCLNDYIDYIASLPAIPFDRKLLWRKQTAEAVSVIHEKHVIHCDINLQNLLLDKHLDLLLADF</sequence>
<dbReference type="AlphaFoldDB" id="A0AAD6BU76"/>
<dbReference type="PROSITE" id="PS50011">
    <property type="entry name" value="PROTEIN_KINASE_DOM"/>
    <property type="match status" value="1"/>
</dbReference>